<reference evidence="2" key="1">
    <citation type="submission" date="2021-05" db="EMBL/GenBank/DDBJ databases">
        <authorList>
            <person name="Alioto T."/>
            <person name="Alioto T."/>
            <person name="Gomez Garrido J."/>
        </authorList>
    </citation>
    <scope>NUCLEOTIDE SEQUENCE</scope>
</reference>
<evidence type="ECO:0000313" key="2">
    <source>
        <dbReference type="EMBL" id="CAG6550511.1"/>
    </source>
</evidence>
<proteinExistence type="predicted"/>
<keyword evidence="1" id="KW-0472">Membrane</keyword>
<keyword evidence="1" id="KW-1133">Transmembrane helix</keyword>
<organism evidence="2">
    <name type="scientific">Culex pipiens</name>
    <name type="common">House mosquito</name>
    <dbReference type="NCBI Taxonomy" id="7175"/>
    <lineage>
        <taxon>Eukaryota</taxon>
        <taxon>Metazoa</taxon>
        <taxon>Ecdysozoa</taxon>
        <taxon>Arthropoda</taxon>
        <taxon>Hexapoda</taxon>
        <taxon>Insecta</taxon>
        <taxon>Pterygota</taxon>
        <taxon>Neoptera</taxon>
        <taxon>Endopterygota</taxon>
        <taxon>Diptera</taxon>
        <taxon>Nematocera</taxon>
        <taxon>Culicoidea</taxon>
        <taxon>Culicidae</taxon>
        <taxon>Culicinae</taxon>
        <taxon>Culicini</taxon>
        <taxon>Culex</taxon>
        <taxon>Culex</taxon>
    </lineage>
</organism>
<keyword evidence="1" id="KW-0812">Transmembrane</keyword>
<dbReference type="EMBL" id="HBUE01243269">
    <property type="protein sequence ID" value="CAG6550511.1"/>
    <property type="molecule type" value="Transcribed_RNA"/>
</dbReference>
<dbReference type="AlphaFoldDB" id="A0A8D8IE89"/>
<feature type="transmembrane region" description="Helical" evidence="1">
    <location>
        <begin position="48"/>
        <end position="65"/>
    </location>
</feature>
<dbReference type="EMBL" id="HBUE01350369">
    <property type="protein sequence ID" value="CAG6602805.1"/>
    <property type="molecule type" value="Transcribed_RNA"/>
</dbReference>
<sequence length="150" mass="17151">MSCKSHFVFFRVKIIPIQTLHCLHNNLYLFICFYSSKSNYLSLFHNEGTITVITFFNSLYLFFYVKHKQFCLPAISLSLHYTRGGLYNELLLLLLLLFANASENHSTSSTYHHRHRPSLSSSVISFSALSSTTPLLRSVGCVVGRILCSF</sequence>
<protein>
    <submittedName>
        <fullName evidence="2">(northern house mosquito) hypothetical protein</fullName>
    </submittedName>
</protein>
<accession>A0A8D8IE89</accession>
<name>A0A8D8IE89_CULPI</name>
<evidence type="ECO:0000256" key="1">
    <source>
        <dbReference type="SAM" id="Phobius"/>
    </source>
</evidence>